<dbReference type="KEGG" id="zpl:ZBT109_2245"/>
<feature type="transmembrane region" description="Helical" evidence="7">
    <location>
        <begin position="99"/>
        <end position="123"/>
    </location>
</feature>
<dbReference type="GO" id="GO:0005275">
    <property type="term" value="F:amine transmembrane transporter activity"/>
    <property type="evidence" value="ECO:0007669"/>
    <property type="project" value="TreeGrafter"/>
</dbReference>
<keyword evidence="3" id="KW-1003">Cell membrane</keyword>
<sequence>MGKWMTWLKEGIPLADWFNDGVAWVTEHLSWATRPMASGMEWALGALKGALMWIPAPVLIIAVVALTLWRCGKGVAVFAALGLLLIWNQGLWESLIYSLSLVLISTLLSIIIALPVGMLAALFRPVEVVVRPILDLMQTMPAFVYLLPCVALFSIGAMPAVLATVIFSMPPAVRFTILGIQQVPSDLDEGAEAFGSTRAQKLFKLQLPLARPTIMAGINQTVMLALSMSVIASMVGAEGLGADVYSAIQGNDNGHGIVSGICVVVLAVLLDRLAQSCKGRDYT</sequence>
<evidence type="ECO:0000256" key="2">
    <source>
        <dbReference type="ARBA" id="ARBA00022448"/>
    </source>
</evidence>
<dbReference type="CDD" id="cd06261">
    <property type="entry name" value="TM_PBP2"/>
    <property type="match status" value="1"/>
</dbReference>
<dbReference type="STRING" id="1123510.GCA_000620025_01291"/>
<dbReference type="SUPFAM" id="SSF161098">
    <property type="entry name" value="MetI-like"/>
    <property type="match status" value="1"/>
</dbReference>
<dbReference type="RefSeq" id="WP_232012844.1">
    <property type="nucleotide sequence ID" value="NZ_AP018933.1"/>
</dbReference>
<dbReference type="AlphaFoldDB" id="A0A348HH75"/>
<protein>
    <submittedName>
        <fullName evidence="9">Binding-protein-dependent transport systems inner membrane component</fullName>
    </submittedName>
</protein>
<evidence type="ECO:0000256" key="7">
    <source>
        <dbReference type="RuleBase" id="RU363032"/>
    </source>
</evidence>
<dbReference type="GO" id="GO:0015226">
    <property type="term" value="F:carnitine transmembrane transporter activity"/>
    <property type="evidence" value="ECO:0007669"/>
    <property type="project" value="TreeGrafter"/>
</dbReference>
<dbReference type="EMBL" id="AP018933">
    <property type="protein sequence ID" value="BBG30977.1"/>
    <property type="molecule type" value="Genomic_DNA"/>
</dbReference>
<dbReference type="GO" id="GO:0015871">
    <property type="term" value="P:choline transport"/>
    <property type="evidence" value="ECO:0007669"/>
    <property type="project" value="TreeGrafter"/>
</dbReference>
<dbReference type="GO" id="GO:0043190">
    <property type="term" value="C:ATP-binding cassette (ABC) transporter complex"/>
    <property type="evidence" value="ECO:0007669"/>
    <property type="project" value="TreeGrafter"/>
</dbReference>
<feature type="transmembrane region" description="Helical" evidence="7">
    <location>
        <begin position="50"/>
        <end position="69"/>
    </location>
</feature>
<feature type="transmembrane region" description="Helical" evidence="7">
    <location>
        <begin position="75"/>
        <end position="92"/>
    </location>
</feature>
<keyword evidence="2 7" id="KW-0813">Transport</keyword>
<dbReference type="PANTHER" id="PTHR47737">
    <property type="entry name" value="GLYCINE BETAINE/PROLINE BETAINE TRANSPORT SYSTEM PERMEASE PROTEIN PROW"/>
    <property type="match status" value="1"/>
</dbReference>
<dbReference type="InterPro" id="IPR035906">
    <property type="entry name" value="MetI-like_sf"/>
</dbReference>
<dbReference type="GO" id="GO:0031460">
    <property type="term" value="P:glycine betaine transport"/>
    <property type="evidence" value="ECO:0007669"/>
    <property type="project" value="UniProtKB-ARBA"/>
</dbReference>
<keyword evidence="6 7" id="KW-0472">Membrane</keyword>
<feature type="transmembrane region" description="Helical" evidence="7">
    <location>
        <begin position="143"/>
        <end position="167"/>
    </location>
</feature>
<gene>
    <name evidence="9" type="ORF">ZBT109_2245</name>
</gene>
<evidence type="ECO:0000313" key="10">
    <source>
        <dbReference type="Proteomes" id="UP000267342"/>
    </source>
</evidence>
<dbReference type="InterPro" id="IPR000515">
    <property type="entry name" value="MetI-like"/>
</dbReference>
<dbReference type="Proteomes" id="UP000267342">
    <property type="component" value="Chromosome"/>
</dbReference>
<organism evidence="9 10">
    <name type="scientific">Zymobacter palmae</name>
    <dbReference type="NCBI Taxonomy" id="33074"/>
    <lineage>
        <taxon>Bacteria</taxon>
        <taxon>Pseudomonadati</taxon>
        <taxon>Pseudomonadota</taxon>
        <taxon>Gammaproteobacteria</taxon>
        <taxon>Oceanospirillales</taxon>
        <taxon>Halomonadaceae</taxon>
        <taxon>Zymobacter group</taxon>
        <taxon>Zymobacter</taxon>
    </lineage>
</organism>
<accession>A0A348HH75</accession>
<evidence type="ECO:0000313" key="9">
    <source>
        <dbReference type="EMBL" id="BBG30977.1"/>
    </source>
</evidence>
<keyword evidence="10" id="KW-1185">Reference proteome</keyword>
<keyword evidence="4 7" id="KW-0812">Transmembrane</keyword>
<keyword evidence="5 7" id="KW-1133">Transmembrane helix</keyword>
<evidence type="ECO:0000256" key="3">
    <source>
        <dbReference type="ARBA" id="ARBA00022475"/>
    </source>
</evidence>
<reference evidence="9 10" key="1">
    <citation type="submission" date="2018-09" db="EMBL/GenBank/DDBJ databases">
        <title>Zymobacter palmae IAM14233 (=T109) whole genome analysis.</title>
        <authorList>
            <person name="Yanase H."/>
        </authorList>
    </citation>
    <scope>NUCLEOTIDE SEQUENCE [LARGE SCALE GENOMIC DNA]</scope>
    <source>
        <strain evidence="9 10">IAM14233</strain>
    </source>
</reference>
<dbReference type="PANTHER" id="PTHR47737:SF1">
    <property type="entry name" value="GLYCINE BETAINE_PROLINE BETAINE TRANSPORT SYSTEM PERMEASE PROTEIN PROW"/>
    <property type="match status" value="1"/>
</dbReference>
<comment type="similarity">
    <text evidence="7">Belongs to the binding-protein-dependent transport system permease family.</text>
</comment>
<proteinExistence type="inferred from homology"/>
<evidence type="ECO:0000256" key="5">
    <source>
        <dbReference type="ARBA" id="ARBA00022989"/>
    </source>
</evidence>
<dbReference type="Gene3D" id="1.10.3720.10">
    <property type="entry name" value="MetI-like"/>
    <property type="match status" value="1"/>
</dbReference>
<dbReference type="Pfam" id="PF00528">
    <property type="entry name" value="BPD_transp_1"/>
    <property type="match status" value="1"/>
</dbReference>
<comment type="subcellular location">
    <subcellularLocation>
        <location evidence="1 7">Cell membrane</location>
        <topology evidence="1 7">Multi-pass membrane protein</topology>
    </subcellularLocation>
</comment>
<evidence type="ECO:0000256" key="1">
    <source>
        <dbReference type="ARBA" id="ARBA00004651"/>
    </source>
</evidence>
<evidence type="ECO:0000256" key="4">
    <source>
        <dbReference type="ARBA" id="ARBA00022692"/>
    </source>
</evidence>
<evidence type="ECO:0000259" key="8">
    <source>
        <dbReference type="PROSITE" id="PS50928"/>
    </source>
</evidence>
<evidence type="ECO:0000256" key="6">
    <source>
        <dbReference type="ARBA" id="ARBA00023136"/>
    </source>
</evidence>
<dbReference type="PROSITE" id="PS50928">
    <property type="entry name" value="ABC_TM1"/>
    <property type="match status" value="1"/>
</dbReference>
<feature type="domain" description="ABC transmembrane type-1" evidence="8">
    <location>
        <begin position="95"/>
        <end position="274"/>
    </location>
</feature>
<dbReference type="FunFam" id="1.10.3720.10:FF:000001">
    <property type="entry name" value="Glycine betaine ABC transporter, permease"/>
    <property type="match status" value="1"/>
</dbReference>
<name>A0A348HH75_9GAMM</name>